<dbReference type="PANTHER" id="PTHR11276">
    <property type="entry name" value="DNA POLYMERASE TYPE-X FAMILY MEMBER"/>
    <property type="match status" value="1"/>
</dbReference>
<dbReference type="InterPro" id="IPR028207">
    <property type="entry name" value="DNA_pol_B_palm_palm"/>
</dbReference>
<dbReference type="EMBL" id="MN739588">
    <property type="protein sequence ID" value="QHT14728.1"/>
    <property type="molecule type" value="Genomic_DNA"/>
</dbReference>
<protein>
    <recommendedName>
        <fullName evidence="2">DNA-directed DNA polymerase</fullName>
        <ecNumber evidence="2">2.7.7.7</ecNumber>
    </recommendedName>
</protein>
<evidence type="ECO:0000259" key="13">
    <source>
        <dbReference type="SMART" id="SM00483"/>
    </source>
</evidence>
<dbReference type="GO" id="GO:0016829">
    <property type="term" value="F:lyase activity"/>
    <property type="evidence" value="ECO:0007669"/>
    <property type="project" value="UniProtKB-KW"/>
</dbReference>
<sequence length="337" mass="38577">MDYKQTIIQALDVLRKRDLADKQPFSARAYATVIQQLKQHSDAITAYEQVVSMKGVGEKIQKKIKEIIETGRLQSAERAMELYPIEALDAFQKIYGVGPAKATELTKQGFRTIAELRQAIQANPKLLNDKQVVGLKYYEELLERIPHEEMKEHRGVLQHYMKGIVDIQGVELVGSFRRGLATSGDIDVLIRVPEGTPSKTVKEQLATMVERMKKAGYIEEVLAIGEHKCMAICRLDETGKARRLDLLMTPEEEYAYAILYFTGSDRFNVAFRQYTLEKGYTLNEHTMALVKPEARMVPRMRTEMDIFRFLGLKYIEPTDRIDGKQILRVKKPEMGSQ</sequence>
<evidence type="ECO:0000256" key="3">
    <source>
        <dbReference type="ARBA" id="ARBA00022634"/>
    </source>
</evidence>
<dbReference type="GO" id="GO:0006260">
    <property type="term" value="P:DNA replication"/>
    <property type="evidence" value="ECO:0007669"/>
    <property type="project" value="UniProtKB-KW"/>
</dbReference>
<comment type="catalytic activity">
    <reaction evidence="12">
        <text>DNA(n) + a 2'-deoxyribonucleoside 5'-triphosphate = DNA(n+1) + diphosphate</text>
        <dbReference type="Rhea" id="RHEA:22508"/>
        <dbReference type="Rhea" id="RHEA-COMP:17339"/>
        <dbReference type="Rhea" id="RHEA-COMP:17340"/>
        <dbReference type="ChEBI" id="CHEBI:33019"/>
        <dbReference type="ChEBI" id="CHEBI:61560"/>
        <dbReference type="ChEBI" id="CHEBI:173112"/>
        <dbReference type="EC" id="2.7.7.7"/>
    </reaction>
</comment>
<dbReference type="GO" id="GO:0005634">
    <property type="term" value="C:nucleus"/>
    <property type="evidence" value="ECO:0007669"/>
    <property type="project" value="TreeGrafter"/>
</dbReference>
<dbReference type="InterPro" id="IPR027421">
    <property type="entry name" value="DNA_pol_lamdba_lyase_dom_sf"/>
</dbReference>
<feature type="domain" description="DNA-directed DNA polymerase X" evidence="13">
    <location>
        <begin position="1"/>
        <end position="321"/>
    </location>
</feature>
<dbReference type="Gene3D" id="3.30.210.10">
    <property type="entry name" value="DNA polymerase, thumb domain"/>
    <property type="match status" value="1"/>
</dbReference>
<dbReference type="InterPro" id="IPR022312">
    <property type="entry name" value="DNA_pol_X"/>
</dbReference>
<dbReference type="InterPro" id="IPR043519">
    <property type="entry name" value="NT_sf"/>
</dbReference>
<dbReference type="SMART" id="SM00483">
    <property type="entry name" value="POLXc"/>
    <property type="match status" value="1"/>
</dbReference>
<dbReference type="Pfam" id="PF14716">
    <property type="entry name" value="HHH_8"/>
    <property type="match status" value="1"/>
</dbReference>
<evidence type="ECO:0000256" key="10">
    <source>
        <dbReference type="ARBA" id="ARBA00023204"/>
    </source>
</evidence>
<dbReference type="InterPro" id="IPR002008">
    <property type="entry name" value="DNA_pol_X_beta-like"/>
</dbReference>
<dbReference type="Gene3D" id="3.30.460.10">
    <property type="entry name" value="Beta Polymerase, domain 2"/>
    <property type="match status" value="1"/>
</dbReference>
<evidence type="ECO:0000256" key="7">
    <source>
        <dbReference type="ARBA" id="ARBA00022763"/>
    </source>
</evidence>
<name>A0A6C0DCU3_9ZZZZ</name>
<evidence type="ECO:0000256" key="2">
    <source>
        <dbReference type="ARBA" id="ARBA00012417"/>
    </source>
</evidence>
<dbReference type="PROSITE" id="PS00522">
    <property type="entry name" value="DNA_POLYMERASE_X"/>
    <property type="match status" value="1"/>
</dbReference>
<evidence type="ECO:0000256" key="4">
    <source>
        <dbReference type="ARBA" id="ARBA00022679"/>
    </source>
</evidence>
<dbReference type="SUPFAM" id="SSF47802">
    <property type="entry name" value="DNA polymerase beta, N-terminal domain-like"/>
    <property type="match status" value="1"/>
</dbReference>
<dbReference type="SUPFAM" id="SSF81301">
    <property type="entry name" value="Nucleotidyltransferase"/>
    <property type="match status" value="1"/>
</dbReference>
<dbReference type="Pfam" id="PF14791">
    <property type="entry name" value="DNA_pol_B_thumb"/>
    <property type="match status" value="1"/>
</dbReference>
<dbReference type="Gene3D" id="1.10.150.20">
    <property type="entry name" value="5' to 3' exonuclease, C-terminal subdomain"/>
    <property type="match status" value="1"/>
</dbReference>
<dbReference type="CDD" id="cd00141">
    <property type="entry name" value="NT_POLXc"/>
    <property type="match status" value="1"/>
</dbReference>
<dbReference type="InterPro" id="IPR010996">
    <property type="entry name" value="HHH_MUS81"/>
</dbReference>
<evidence type="ECO:0000256" key="12">
    <source>
        <dbReference type="ARBA" id="ARBA00049244"/>
    </source>
</evidence>
<evidence type="ECO:0000313" key="14">
    <source>
        <dbReference type="EMBL" id="QHT14728.1"/>
    </source>
</evidence>
<reference evidence="14" key="1">
    <citation type="journal article" date="2020" name="Nature">
        <title>Giant virus diversity and host interactions through global metagenomics.</title>
        <authorList>
            <person name="Schulz F."/>
            <person name="Roux S."/>
            <person name="Paez-Espino D."/>
            <person name="Jungbluth S."/>
            <person name="Walsh D.A."/>
            <person name="Denef V.J."/>
            <person name="McMahon K.D."/>
            <person name="Konstantinidis K.T."/>
            <person name="Eloe-Fadrosh E.A."/>
            <person name="Kyrpides N.C."/>
            <person name="Woyke T."/>
        </authorList>
    </citation>
    <scope>NUCLEOTIDE SEQUENCE</scope>
    <source>
        <strain evidence="14">GVMAG-M-3300023174-141</strain>
    </source>
</reference>
<dbReference type="InterPro" id="IPR037160">
    <property type="entry name" value="DNA_Pol_thumb_sf"/>
</dbReference>
<dbReference type="InterPro" id="IPR018944">
    <property type="entry name" value="DNA_pol_lambd_fingers_domain"/>
</dbReference>
<proteinExistence type="inferred from homology"/>
<keyword evidence="3" id="KW-0237">DNA synthesis</keyword>
<keyword evidence="6" id="KW-0235">DNA replication</keyword>
<evidence type="ECO:0000256" key="6">
    <source>
        <dbReference type="ARBA" id="ARBA00022705"/>
    </source>
</evidence>
<dbReference type="InterPro" id="IPR002054">
    <property type="entry name" value="DNA-dir_DNA_pol_X"/>
</dbReference>
<dbReference type="GO" id="GO:0006303">
    <property type="term" value="P:double-strand break repair via nonhomologous end joining"/>
    <property type="evidence" value="ECO:0007669"/>
    <property type="project" value="TreeGrafter"/>
</dbReference>
<dbReference type="InterPro" id="IPR029398">
    <property type="entry name" value="PolB_thumb"/>
</dbReference>
<organism evidence="14">
    <name type="scientific">viral metagenome</name>
    <dbReference type="NCBI Taxonomy" id="1070528"/>
    <lineage>
        <taxon>unclassified sequences</taxon>
        <taxon>metagenomes</taxon>
        <taxon>organismal metagenomes</taxon>
    </lineage>
</organism>
<accession>A0A6C0DCU3</accession>
<dbReference type="EC" id="2.7.7.7" evidence="2"/>
<evidence type="ECO:0000256" key="9">
    <source>
        <dbReference type="ARBA" id="ARBA00023125"/>
    </source>
</evidence>
<keyword evidence="9" id="KW-0238">DNA-binding</keyword>
<dbReference type="PRINTS" id="PR00870">
    <property type="entry name" value="DNAPOLXBETA"/>
</dbReference>
<dbReference type="GO" id="GO:0003677">
    <property type="term" value="F:DNA binding"/>
    <property type="evidence" value="ECO:0007669"/>
    <property type="project" value="UniProtKB-KW"/>
</dbReference>
<keyword evidence="10" id="KW-0234">DNA repair</keyword>
<dbReference type="InterPro" id="IPR019843">
    <property type="entry name" value="DNA_pol-X_BS"/>
</dbReference>
<keyword evidence="4" id="KW-0808">Transferase</keyword>
<keyword evidence="5" id="KW-0548">Nucleotidyltransferase</keyword>
<keyword evidence="7" id="KW-0227">DNA damage</keyword>
<comment type="similarity">
    <text evidence="1">Belongs to the DNA polymerase type-X family.</text>
</comment>
<keyword evidence="8" id="KW-0239">DNA-directed DNA polymerase</keyword>
<keyword evidence="11" id="KW-0456">Lyase</keyword>
<dbReference type="Pfam" id="PF10391">
    <property type="entry name" value="DNA_pol_lambd_f"/>
    <property type="match status" value="1"/>
</dbReference>
<dbReference type="PANTHER" id="PTHR11276:SF28">
    <property type="entry name" value="DNA POLYMERASE LAMBDA"/>
    <property type="match status" value="1"/>
</dbReference>
<dbReference type="PRINTS" id="PR00869">
    <property type="entry name" value="DNAPOLX"/>
</dbReference>
<dbReference type="GO" id="GO:0003887">
    <property type="term" value="F:DNA-directed DNA polymerase activity"/>
    <property type="evidence" value="ECO:0007669"/>
    <property type="project" value="UniProtKB-KW"/>
</dbReference>
<dbReference type="Gene3D" id="1.10.150.110">
    <property type="entry name" value="DNA polymerase beta, N-terminal domain-like"/>
    <property type="match status" value="1"/>
</dbReference>
<dbReference type="Pfam" id="PF14792">
    <property type="entry name" value="DNA_pol_B_palm"/>
    <property type="match status" value="1"/>
</dbReference>
<evidence type="ECO:0000256" key="8">
    <source>
        <dbReference type="ARBA" id="ARBA00022932"/>
    </source>
</evidence>
<dbReference type="AlphaFoldDB" id="A0A6C0DCU3"/>
<evidence type="ECO:0000256" key="5">
    <source>
        <dbReference type="ARBA" id="ARBA00022695"/>
    </source>
</evidence>
<dbReference type="SUPFAM" id="SSF81585">
    <property type="entry name" value="PsbU/PolX domain-like"/>
    <property type="match status" value="1"/>
</dbReference>
<evidence type="ECO:0000256" key="11">
    <source>
        <dbReference type="ARBA" id="ARBA00023239"/>
    </source>
</evidence>
<evidence type="ECO:0000256" key="1">
    <source>
        <dbReference type="ARBA" id="ARBA00008323"/>
    </source>
</evidence>